<sequence length="359" mass="36261">MSAPIPTPSALAQRFVTALAAQSFVATDGTVVTLDATAPATLENALAVLSGLSDYEVYLALRDQLLELMPTTATVTPGSGLLPDHAIMWDTPRLGATAATGTIVVTASQAVTVLAGSLVTADGTVQWAVNTGISIAAGSSVSVAVTCVTAGTIGNLAPNATLNFVTPILGITNVVADQSGFTGGAEIEAVESWRSRIIASVRNPPGAGNTADYQRWARAAGAAYVGVQPGWYGPGTVGIFVAASGGAVLSSAQVAQIQSAIDAARPVQGSVTVMAAEIVPQNLTITLNPDTQALRSAVTAALQPYCLSVGIGGRLYLSALESAVVQVAGVQTDISQPNSDVQFAANQMPVLGTITWGTT</sequence>
<comment type="similarity">
    <text evidence="1">Belongs to the Mu gp47/PBSX XkdT family.</text>
</comment>
<feature type="domain" description="Baseplate J-like C-terminal" evidence="4">
    <location>
        <begin position="282"/>
        <end position="356"/>
    </location>
</feature>
<proteinExistence type="inferred from homology"/>
<organism evidence="5 6">
    <name type="scientific">Neokomagataea anthophila</name>
    <dbReference type="NCBI Taxonomy" id="2826925"/>
    <lineage>
        <taxon>Bacteria</taxon>
        <taxon>Pseudomonadati</taxon>
        <taxon>Pseudomonadota</taxon>
        <taxon>Alphaproteobacteria</taxon>
        <taxon>Acetobacterales</taxon>
        <taxon>Acetobacteraceae</taxon>
        <taxon>Neokomagataea</taxon>
    </lineage>
</organism>
<accession>A0ABS5E6F2</accession>
<evidence type="ECO:0000259" key="4">
    <source>
        <dbReference type="Pfam" id="PF26079"/>
    </source>
</evidence>
<dbReference type="InterPro" id="IPR006949">
    <property type="entry name" value="Barrel_Baseplate_J-like"/>
</dbReference>
<dbReference type="Pfam" id="PF04865">
    <property type="entry name" value="Baseplate_J"/>
    <property type="match status" value="1"/>
</dbReference>
<evidence type="ECO:0000313" key="6">
    <source>
        <dbReference type="Proteomes" id="UP000677812"/>
    </source>
</evidence>
<protein>
    <submittedName>
        <fullName evidence="5">Baseplate J/gp47 family protein</fullName>
    </submittedName>
</protein>
<comment type="caution">
    <text evidence="5">The sequence shown here is derived from an EMBL/GenBank/DDBJ whole genome shotgun (WGS) entry which is preliminary data.</text>
</comment>
<dbReference type="PANTHER" id="PTHR37829:SF3">
    <property type="entry name" value="PROTEIN JAYE-RELATED"/>
    <property type="match status" value="1"/>
</dbReference>
<evidence type="ECO:0000313" key="5">
    <source>
        <dbReference type="EMBL" id="MBR0559490.1"/>
    </source>
</evidence>
<evidence type="ECO:0000256" key="1">
    <source>
        <dbReference type="ARBA" id="ARBA00038087"/>
    </source>
</evidence>
<name>A0ABS5E6F2_9PROT</name>
<dbReference type="InterPro" id="IPR058531">
    <property type="entry name" value="Baseplate_J_M"/>
</dbReference>
<dbReference type="Pfam" id="PF26078">
    <property type="entry name" value="Baseplate_J_M"/>
    <property type="match status" value="1"/>
</dbReference>
<evidence type="ECO:0000259" key="2">
    <source>
        <dbReference type="Pfam" id="PF04865"/>
    </source>
</evidence>
<reference evidence="5 6" key="1">
    <citation type="submission" date="2021-04" db="EMBL/GenBank/DDBJ databases">
        <title>The complete genome sequence of Neokomagataea sp. TBRC 2177.</title>
        <authorList>
            <person name="Charoenyingcharoen P."/>
            <person name="Yukphan P."/>
        </authorList>
    </citation>
    <scope>NUCLEOTIDE SEQUENCE [LARGE SCALE GENOMIC DNA]</scope>
    <source>
        <strain evidence="5 6">TBRC 2177</strain>
    </source>
</reference>
<evidence type="ECO:0000259" key="3">
    <source>
        <dbReference type="Pfam" id="PF26078"/>
    </source>
</evidence>
<feature type="domain" description="Baseplate protein J-like barrel" evidence="2">
    <location>
        <begin position="102"/>
        <end position="184"/>
    </location>
</feature>
<dbReference type="Pfam" id="PF26079">
    <property type="entry name" value="Baseplate_J_C"/>
    <property type="match status" value="1"/>
</dbReference>
<keyword evidence="6" id="KW-1185">Reference proteome</keyword>
<dbReference type="EMBL" id="JAGRQH010000003">
    <property type="protein sequence ID" value="MBR0559490.1"/>
    <property type="molecule type" value="Genomic_DNA"/>
</dbReference>
<dbReference type="RefSeq" id="WP_211681055.1">
    <property type="nucleotide sequence ID" value="NZ_JAGRQH010000003.1"/>
</dbReference>
<dbReference type="InterPro" id="IPR052399">
    <property type="entry name" value="Phage_Baseplate_Assmbl_Protein"/>
</dbReference>
<dbReference type="PANTHER" id="PTHR37829">
    <property type="entry name" value="PHAGE-LIKE ELEMENT PBSX PROTEIN XKDT"/>
    <property type="match status" value="1"/>
</dbReference>
<gene>
    <name evidence="5" type="ORF">KB213_05400</name>
</gene>
<feature type="domain" description="Baseplate J-like central" evidence="3">
    <location>
        <begin position="206"/>
        <end position="275"/>
    </location>
</feature>
<dbReference type="InterPro" id="IPR058530">
    <property type="entry name" value="Baseplate_J-like_C"/>
</dbReference>
<dbReference type="Proteomes" id="UP000677812">
    <property type="component" value="Unassembled WGS sequence"/>
</dbReference>